<reference evidence="4" key="1">
    <citation type="journal article" date="2014" name="Nat. Genet.">
        <title>Genome and transcriptome of the porcine whipworm Trichuris suis.</title>
        <authorList>
            <person name="Jex A.R."/>
            <person name="Nejsum P."/>
            <person name="Schwarz E.M."/>
            <person name="Hu L."/>
            <person name="Young N.D."/>
            <person name="Hall R.S."/>
            <person name="Korhonen P.K."/>
            <person name="Liao S."/>
            <person name="Thamsborg S."/>
            <person name="Xia J."/>
            <person name="Xu P."/>
            <person name="Wang S."/>
            <person name="Scheerlinck J.P."/>
            <person name="Hofmann A."/>
            <person name="Sternberg P.W."/>
            <person name="Wang J."/>
            <person name="Gasser R.B."/>
        </authorList>
    </citation>
    <scope>NUCLEOTIDE SEQUENCE [LARGE SCALE GENOMIC DNA]</scope>
    <source>
        <strain evidence="4">DCEP-RM93F</strain>
    </source>
</reference>
<feature type="domain" description="RRM" evidence="3">
    <location>
        <begin position="11"/>
        <end position="84"/>
    </location>
</feature>
<dbReference type="SUPFAM" id="SSF54928">
    <property type="entry name" value="RNA-binding domain, RBD"/>
    <property type="match status" value="1"/>
</dbReference>
<dbReference type="PROSITE" id="PS50102">
    <property type="entry name" value="RRM"/>
    <property type="match status" value="1"/>
</dbReference>
<feature type="compositionally biased region" description="Low complexity" evidence="2">
    <location>
        <begin position="115"/>
        <end position="138"/>
    </location>
</feature>
<dbReference type="SMART" id="SM00360">
    <property type="entry name" value="RRM"/>
    <property type="match status" value="1"/>
</dbReference>
<accession>A0A085NP55</accession>
<sequence length="151" mass="17309">MAYRDSCPPDCKVFVGGLPEGANRNELEDIFRQYGQLRNVWVARRPPGFAFVEFEDPRDALDSVRNLDGTKMFGVRVRVELSHGRRRNRGPPGRYDGKYTNDSKRSHSPRRRSESPVSQRSSRSYSRSRSRVSLLSESPPGKWGPDDRVLL</sequence>
<evidence type="ECO:0000313" key="4">
    <source>
        <dbReference type="EMBL" id="KFD71251.1"/>
    </source>
</evidence>
<gene>
    <name evidence="4" type="ORF">M514_16598</name>
</gene>
<dbReference type="InterPro" id="IPR012677">
    <property type="entry name" value="Nucleotide-bd_a/b_plait_sf"/>
</dbReference>
<dbReference type="GO" id="GO:0003723">
    <property type="term" value="F:RNA binding"/>
    <property type="evidence" value="ECO:0007669"/>
    <property type="project" value="UniProtKB-UniRule"/>
</dbReference>
<dbReference type="EMBL" id="KL367483">
    <property type="protein sequence ID" value="KFD71251.1"/>
    <property type="molecule type" value="Genomic_DNA"/>
</dbReference>
<organism evidence="4">
    <name type="scientific">Trichuris suis</name>
    <name type="common">pig whipworm</name>
    <dbReference type="NCBI Taxonomy" id="68888"/>
    <lineage>
        <taxon>Eukaryota</taxon>
        <taxon>Metazoa</taxon>
        <taxon>Ecdysozoa</taxon>
        <taxon>Nematoda</taxon>
        <taxon>Enoplea</taxon>
        <taxon>Dorylaimia</taxon>
        <taxon>Trichinellida</taxon>
        <taxon>Trichuridae</taxon>
        <taxon>Trichuris</taxon>
    </lineage>
</organism>
<proteinExistence type="predicted"/>
<dbReference type="PANTHER" id="PTHR23147">
    <property type="entry name" value="SERINE/ARGININE RICH SPLICING FACTOR"/>
    <property type="match status" value="1"/>
</dbReference>
<keyword evidence="1" id="KW-0694">RNA-binding</keyword>
<evidence type="ECO:0000256" key="2">
    <source>
        <dbReference type="SAM" id="MobiDB-lite"/>
    </source>
</evidence>
<dbReference type="AlphaFoldDB" id="A0A085NP55"/>
<evidence type="ECO:0000259" key="3">
    <source>
        <dbReference type="PROSITE" id="PS50102"/>
    </source>
</evidence>
<evidence type="ECO:0000256" key="1">
    <source>
        <dbReference type="PROSITE-ProRule" id="PRU00176"/>
    </source>
</evidence>
<dbReference type="Pfam" id="PF00076">
    <property type="entry name" value="RRM_1"/>
    <property type="match status" value="1"/>
</dbReference>
<dbReference type="InterPro" id="IPR000504">
    <property type="entry name" value="RRM_dom"/>
</dbReference>
<dbReference type="FunFam" id="3.30.70.330:FF:001074">
    <property type="entry name" value="Splicing factor, arginine/serine-rich 7"/>
    <property type="match status" value="1"/>
</dbReference>
<feature type="compositionally biased region" description="Basic and acidic residues" evidence="2">
    <location>
        <begin position="95"/>
        <end position="105"/>
    </location>
</feature>
<dbReference type="CDD" id="cd12373">
    <property type="entry name" value="RRM_SRSF3_like"/>
    <property type="match status" value="1"/>
</dbReference>
<dbReference type="Proteomes" id="UP000030758">
    <property type="component" value="Unassembled WGS sequence"/>
</dbReference>
<feature type="region of interest" description="Disordered" evidence="2">
    <location>
        <begin position="81"/>
        <end position="151"/>
    </location>
</feature>
<protein>
    <recommendedName>
        <fullName evidence="3">RRM domain-containing protein</fullName>
    </recommendedName>
</protein>
<dbReference type="Gene3D" id="3.30.70.330">
    <property type="match status" value="1"/>
</dbReference>
<dbReference type="InterPro" id="IPR035979">
    <property type="entry name" value="RBD_domain_sf"/>
</dbReference>
<name>A0A085NP55_9BILA</name>
<dbReference type="InterPro" id="IPR050907">
    <property type="entry name" value="SRSF"/>
</dbReference>